<dbReference type="EMBL" id="SGIS01000017">
    <property type="protein sequence ID" value="RZF64133.1"/>
    <property type="molecule type" value="Genomic_DNA"/>
</dbReference>
<accession>A0A4Q6XU90</accession>
<organism evidence="1 2">
    <name type="scientific">Sphingomonas populi</name>
    <dbReference type="NCBI Taxonomy" id="2484750"/>
    <lineage>
        <taxon>Bacteria</taxon>
        <taxon>Pseudomonadati</taxon>
        <taxon>Pseudomonadota</taxon>
        <taxon>Alphaproteobacteria</taxon>
        <taxon>Sphingomonadales</taxon>
        <taxon>Sphingomonadaceae</taxon>
        <taxon>Sphingomonas</taxon>
    </lineage>
</organism>
<dbReference type="Pfam" id="PF12889">
    <property type="entry name" value="DUF3829"/>
    <property type="match status" value="1"/>
</dbReference>
<dbReference type="Proteomes" id="UP000292085">
    <property type="component" value="Unassembled WGS sequence"/>
</dbReference>
<dbReference type="InterPro" id="IPR024291">
    <property type="entry name" value="DUF3829"/>
</dbReference>
<reference evidence="1 2" key="1">
    <citation type="submission" date="2019-02" db="EMBL/GenBank/DDBJ databases">
        <authorList>
            <person name="Li Y."/>
        </authorList>
    </citation>
    <scope>NUCLEOTIDE SEQUENCE [LARGE SCALE GENOMIC DNA]</scope>
    <source>
        <strain evidence="1 2">3-7</strain>
    </source>
</reference>
<comment type="caution">
    <text evidence="1">The sequence shown here is derived from an EMBL/GenBank/DDBJ whole genome shotgun (WGS) entry which is preliminary data.</text>
</comment>
<keyword evidence="2" id="KW-1185">Reference proteome</keyword>
<protein>
    <submittedName>
        <fullName evidence="1">DUF3829 domain-containing protein</fullName>
    </submittedName>
</protein>
<evidence type="ECO:0000313" key="1">
    <source>
        <dbReference type="EMBL" id="RZF64133.1"/>
    </source>
</evidence>
<dbReference type="AlphaFoldDB" id="A0A4Q6XU90"/>
<dbReference type="OrthoDB" id="7200387at2"/>
<sequence length="332" mass="35493">MRDRVLPRRHAPPYKRAGRGPSYRGMLMTFAKAKILLIGVALLGLGACNKPGSTAGNTSGDAETAGTAAASDASAGKKLDTYVEAHNSFVDTFGFEEKAAAYRKSDIAHASIEGPFNVDAGWIDQGLTKLKAARAMPGSSSDLDTAADALIASMGKVQTHLADLENYYSSKKYLDDKLARGKAEDARMLAELDAAEKDFARYSAVLDVALAKRDQAMLETLKGSSPIKYNTKLALLHAKALIGLFNAPEDVNKPELFAKGDAEVAIIEKAIADAHQEATKASKSDPSGLSSLTSMIGDYRTLKQGHEVRNLKSMVENYNRAVDSSNTFGNTE</sequence>
<name>A0A4Q6XU90_9SPHN</name>
<evidence type="ECO:0000313" key="2">
    <source>
        <dbReference type="Proteomes" id="UP000292085"/>
    </source>
</evidence>
<proteinExistence type="predicted"/>
<gene>
    <name evidence="1" type="ORF">EWE75_12345</name>
</gene>